<name>A0AAW1X241_RUBAR</name>
<reference evidence="1 2" key="1">
    <citation type="journal article" date="2023" name="G3 (Bethesda)">
        <title>A chromosome-length genome assembly and annotation of blackberry (Rubus argutus, cv. 'Hillquist').</title>
        <authorList>
            <person name="Bruna T."/>
            <person name="Aryal R."/>
            <person name="Dudchenko O."/>
            <person name="Sargent D.J."/>
            <person name="Mead D."/>
            <person name="Buti M."/>
            <person name="Cavallini A."/>
            <person name="Hytonen T."/>
            <person name="Andres J."/>
            <person name="Pham M."/>
            <person name="Weisz D."/>
            <person name="Mascagni F."/>
            <person name="Usai G."/>
            <person name="Natali L."/>
            <person name="Bassil N."/>
            <person name="Fernandez G.E."/>
            <person name="Lomsadze A."/>
            <person name="Armour M."/>
            <person name="Olukolu B."/>
            <person name="Poorten T."/>
            <person name="Britton C."/>
            <person name="Davik J."/>
            <person name="Ashrafi H."/>
            <person name="Aiden E.L."/>
            <person name="Borodovsky M."/>
            <person name="Worthington M."/>
        </authorList>
    </citation>
    <scope>NUCLEOTIDE SEQUENCE [LARGE SCALE GENOMIC DNA]</scope>
    <source>
        <strain evidence="1">PI 553951</strain>
    </source>
</reference>
<protein>
    <submittedName>
        <fullName evidence="1">Uncharacterized protein</fullName>
    </submittedName>
</protein>
<evidence type="ECO:0000313" key="1">
    <source>
        <dbReference type="EMBL" id="KAK9930089.1"/>
    </source>
</evidence>
<evidence type="ECO:0000313" key="2">
    <source>
        <dbReference type="Proteomes" id="UP001457282"/>
    </source>
</evidence>
<organism evidence="1 2">
    <name type="scientific">Rubus argutus</name>
    <name type="common">Southern blackberry</name>
    <dbReference type="NCBI Taxonomy" id="59490"/>
    <lineage>
        <taxon>Eukaryota</taxon>
        <taxon>Viridiplantae</taxon>
        <taxon>Streptophyta</taxon>
        <taxon>Embryophyta</taxon>
        <taxon>Tracheophyta</taxon>
        <taxon>Spermatophyta</taxon>
        <taxon>Magnoliopsida</taxon>
        <taxon>eudicotyledons</taxon>
        <taxon>Gunneridae</taxon>
        <taxon>Pentapetalae</taxon>
        <taxon>rosids</taxon>
        <taxon>fabids</taxon>
        <taxon>Rosales</taxon>
        <taxon>Rosaceae</taxon>
        <taxon>Rosoideae</taxon>
        <taxon>Rosoideae incertae sedis</taxon>
        <taxon>Rubus</taxon>
    </lineage>
</organism>
<dbReference type="EMBL" id="JBEDUW010000005">
    <property type="protein sequence ID" value="KAK9930089.1"/>
    <property type="molecule type" value="Genomic_DNA"/>
</dbReference>
<dbReference type="Proteomes" id="UP001457282">
    <property type="component" value="Unassembled WGS sequence"/>
</dbReference>
<gene>
    <name evidence="1" type="ORF">M0R45_027146</name>
</gene>
<proteinExistence type="predicted"/>
<comment type="caution">
    <text evidence="1">The sequence shown here is derived from an EMBL/GenBank/DDBJ whole genome shotgun (WGS) entry which is preliminary data.</text>
</comment>
<keyword evidence="2" id="KW-1185">Reference proteome</keyword>
<dbReference type="AlphaFoldDB" id="A0AAW1X241"/>
<sequence length="220" mass="24012">MLGQPQASHECFVFGLVVGGFEIEPDGVLEAGRVGVFGMWGYEDNSCAAPVGVGSAVHIQLPYRYFGIKFGGTGGLWDDVCRVSLLCRCRVNGRCPSYRCKLGDKICQYLHFDRGSWPVGDIELAELDAPLGQSPRCLGLLQDKPKRVVGEYRNKGSLGTGLLSGGALARYSFKEVKACSHSVVQPLNLFPVFSIRKSGAQRSVDLDMNRERATILPLRL</sequence>
<accession>A0AAW1X241</accession>